<name>A0A2N9EU24_FAGSY</name>
<reference evidence="3" key="1">
    <citation type="submission" date="2018-02" db="EMBL/GenBank/DDBJ databases">
        <authorList>
            <person name="Cohen D.B."/>
            <person name="Kent A.D."/>
        </authorList>
    </citation>
    <scope>NUCLEOTIDE SEQUENCE</scope>
</reference>
<accession>A0A2N9EU24</accession>
<dbReference type="AlphaFoldDB" id="A0A2N9EU24"/>
<feature type="region of interest" description="Disordered" evidence="1">
    <location>
        <begin position="1"/>
        <end position="21"/>
    </location>
</feature>
<dbReference type="EMBL" id="OIVN01000309">
    <property type="protein sequence ID" value="SPC78069.1"/>
    <property type="molecule type" value="Genomic_DNA"/>
</dbReference>
<protein>
    <recommendedName>
        <fullName evidence="2">HMA domain-containing protein</fullName>
    </recommendedName>
</protein>
<dbReference type="InterPro" id="IPR006121">
    <property type="entry name" value="HMA_dom"/>
</dbReference>
<dbReference type="CDD" id="cd00371">
    <property type="entry name" value="HMA"/>
    <property type="match status" value="2"/>
</dbReference>
<dbReference type="SUPFAM" id="SSF55008">
    <property type="entry name" value="HMA, heavy metal-associated domain"/>
    <property type="match status" value="2"/>
</dbReference>
<feature type="domain" description="HMA" evidence="2">
    <location>
        <begin position="23"/>
        <end position="94"/>
    </location>
</feature>
<dbReference type="PROSITE" id="PS50846">
    <property type="entry name" value="HMA_2"/>
    <property type="match status" value="2"/>
</dbReference>
<evidence type="ECO:0000256" key="1">
    <source>
        <dbReference type="SAM" id="MobiDB-lite"/>
    </source>
</evidence>
<dbReference type="GO" id="GO:0046872">
    <property type="term" value="F:metal ion binding"/>
    <property type="evidence" value="ECO:0007669"/>
    <property type="project" value="InterPro"/>
</dbReference>
<evidence type="ECO:0000259" key="2">
    <source>
        <dbReference type="PROSITE" id="PS50846"/>
    </source>
</evidence>
<proteinExistence type="predicted"/>
<feature type="domain" description="HMA" evidence="2">
    <location>
        <begin position="123"/>
        <end position="186"/>
    </location>
</feature>
<dbReference type="PANTHER" id="PTHR46413">
    <property type="entry name" value="HEAVY METAL-ASSOCIATED ISOPRENYLATED PLANT PROTEIN 6"/>
    <property type="match status" value="1"/>
</dbReference>
<dbReference type="InterPro" id="IPR044594">
    <property type="entry name" value="HIPP01/3/5/6"/>
</dbReference>
<dbReference type="InterPro" id="IPR036163">
    <property type="entry name" value="HMA_dom_sf"/>
</dbReference>
<organism evidence="3">
    <name type="scientific">Fagus sylvatica</name>
    <name type="common">Beechnut</name>
    <dbReference type="NCBI Taxonomy" id="28930"/>
    <lineage>
        <taxon>Eukaryota</taxon>
        <taxon>Viridiplantae</taxon>
        <taxon>Streptophyta</taxon>
        <taxon>Embryophyta</taxon>
        <taxon>Tracheophyta</taxon>
        <taxon>Spermatophyta</taxon>
        <taxon>Magnoliopsida</taxon>
        <taxon>eudicotyledons</taxon>
        <taxon>Gunneridae</taxon>
        <taxon>Pentapetalae</taxon>
        <taxon>rosids</taxon>
        <taxon>fabids</taxon>
        <taxon>Fagales</taxon>
        <taxon>Fagaceae</taxon>
        <taxon>Fagus</taxon>
    </lineage>
</organism>
<evidence type="ECO:0000313" key="3">
    <source>
        <dbReference type="EMBL" id="SPC78069.1"/>
    </source>
</evidence>
<sequence length="352" mass="38252">MGEKDGEKNGGENKAAETKDDGKLTVVLKTELHCEGCAKKVRRAVRNFDGVEGVKTDYTANKVTVTGKVDPTEIKEKLEQKIKKKVELVSPQPKKDGGGDKKPAEKAEKKEEPKKEEPKKPIQSTVVYNIKLHCEGCINKIRRIIKKYDGVETVEIEGPKDQVTVKGTMDANELTPYLRTKLKRSVDVVPPKKEEGGGEKKEKEGGGGGGDKKEKEGGGGGGGDKKEKEGGGDKKEKEEGGGDKKEKEKEGGGGDGGKKEEAGAAPKVEVNKMVYGGHPYAPNPSYWYDGQVDGQHYPVEVHQGYVNDHTPYGYGNQGYVDPGHGYNMVPHPHPMHAPQMFSDENPNACSIM</sequence>
<feature type="region of interest" description="Disordered" evidence="1">
    <location>
        <begin position="182"/>
        <end position="265"/>
    </location>
</feature>
<dbReference type="Pfam" id="PF00403">
    <property type="entry name" value="HMA"/>
    <property type="match status" value="2"/>
</dbReference>
<feature type="region of interest" description="Disordered" evidence="1">
    <location>
        <begin position="85"/>
        <end position="120"/>
    </location>
</feature>
<dbReference type="PANTHER" id="PTHR46413:SF1">
    <property type="entry name" value="HEAVY METAL-ASSOCIATED ISOPRENYLATED PLANT PROTEIN 6"/>
    <property type="match status" value="1"/>
</dbReference>
<gene>
    <name evidence="3" type="ORF">FSB_LOCUS5951</name>
</gene>
<dbReference type="Gene3D" id="3.30.70.100">
    <property type="match status" value="2"/>
</dbReference>
<feature type="compositionally biased region" description="Basic and acidic residues" evidence="1">
    <location>
        <begin position="184"/>
        <end position="262"/>
    </location>
</feature>